<dbReference type="Proteomes" id="UP000828048">
    <property type="component" value="Chromosome 2"/>
</dbReference>
<evidence type="ECO:0000313" key="1">
    <source>
        <dbReference type="EMBL" id="KAH7834149.1"/>
    </source>
</evidence>
<organism evidence="1 2">
    <name type="scientific">Vaccinium darrowii</name>
    <dbReference type="NCBI Taxonomy" id="229202"/>
    <lineage>
        <taxon>Eukaryota</taxon>
        <taxon>Viridiplantae</taxon>
        <taxon>Streptophyta</taxon>
        <taxon>Embryophyta</taxon>
        <taxon>Tracheophyta</taxon>
        <taxon>Spermatophyta</taxon>
        <taxon>Magnoliopsida</taxon>
        <taxon>eudicotyledons</taxon>
        <taxon>Gunneridae</taxon>
        <taxon>Pentapetalae</taxon>
        <taxon>asterids</taxon>
        <taxon>Ericales</taxon>
        <taxon>Ericaceae</taxon>
        <taxon>Vaccinioideae</taxon>
        <taxon>Vaccinieae</taxon>
        <taxon>Vaccinium</taxon>
    </lineage>
</organism>
<protein>
    <submittedName>
        <fullName evidence="1">Uncharacterized protein</fullName>
    </submittedName>
</protein>
<accession>A0ACB7X0N8</accession>
<comment type="caution">
    <text evidence="1">The sequence shown here is derived from an EMBL/GenBank/DDBJ whole genome shotgun (WGS) entry which is preliminary data.</text>
</comment>
<gene>
    <name evidence="1" type="ORF">Vadar_013154</name>
</gene>
<name>A0ACB7X0N8_9ERIC</name>
<keyword evidence="2" id="KW-1185">Reference proteome</keyword>
<evidence type="ECO:0000313" key="2">
    <source>
        <dbReference type="Proteomes" id="UP000828048"/>
    </source>
</evidence>
<dbReference type="EMBL" id="CM037152">
    <property type="protein sequence ID" value="KAH7834149.1"/>
    <property type="molecule type" value="Genomic_DNA"/>
</dbReference>
<reference evidence="1 2" key="1">
    <citation type="journal article" date="2021" name="Hortic Res">
        <title>High-quality reference genome and annotation aids understanding of berry development for evergreen blueberry (Vaccinium darrowii).</title>
        <authorList>
            <person name="Yu J."/>
            <person name="Hulse-Kemp A.M."/>
            <person name="Babiker E."/>
            <person name="Staton M."/>
        </authorList>
    </citation>
    <scope>NUCLEOTIDE SEQUENCE [LARGE SCALE GENOMIC DNA]</scope>
    <source>
        <strain evidence="2">cv. NJ 8807/NJ 8810</strain>
        <tissue evidence="1">Young leaf</tissue>
    </source>
</reference>
<proteinExistence type="predicted"/>
<sequence length="174" mass="19881">MLHLRTVESSALSVWTLQLWTLDTNQCQPLYLDIQEFYEGINMKVEQQVPLLLVERQALNEAMDGEKSQLLYCLRSLSSPASPPPSSTLRDGVFFRWTATGFSLDRRRLGFHPFNGGWLCSRSKATNRRRDWVVRDGELDFGQSVLAMEHCCNTVKVARQLQVVLSSSVVFLEL</sequence>